<evidence type="ECO:0000256" key="9">
    <source>
        <dbReference type="SAM" id="Phobius"/>
    </source>
</evidence>
<dbReference type="OrthoDB" id="17366at2759"/>
<keyword evidence="7 9" id="KW-0472">Membrane</keyword>
<evidence type="ECO:0000256" key="7">
    <source>
        <dbReference type="ARBA" id="ARBA00023136"/>
    </source>
</evidence>
<evidence type="ECO:0000256" key="8">
    <source>
        <dbReference type="SAM" id="MobiDB-lite"/>
    </source>
</evidence>
<feature type="transmembrane region" description="Helical" evidence="9">
    <location>
        <begin position="99"/>
        <end position="118"/>
    </location>
</feature>
<evidence type="ECO:0000256" key="1">
    <source>
        <dbReference type="ARBA" id="ARBA00004477"/>
    </source>
</evidence>
<protein>
    <submittedName>
        <fullName evidence="10">Uncharacterized protein</fullName>
    </submittedName>
</protein>
<accession>A0A8H3TNA1</accession>
<dbReference type="EMBL" id="BLZA01000005">
    <property type="protein sequence ID" value="GHJ83856.1"/>
    <property type="molecule type" value="Genomic_DNA"/>
</dbReference>
<feature type="compositionally biased region" description="Basic residues" evidence="8">
    <location>
        <begin position="314"/>
        <end position="324"/>
    </location>
</feature>
<dbReference type="InterPro" id="IPR009580">
    <property type="entry name" value="GPI_biosynthesis_protein_Pig-F"/>
</dbReference>
<dbReference type="GO" id="GO:0005789">
    <property type="term" value="C:endoplasmic reticulum membrane"/>
    <property type="evidence" value="ECO:0007669"/>
    <property type="project" value="UniProtKB-SubCell"/>
</dbReference>
<keyword evidence="3" id="KW-0337">GPI-anchor biosynthesis</keyword>
<feature type="compositionally biased region" description="Basic and acidic residues" evidence="8">
    <location>
        <begin position="302"/>
        <end position="313"/>
    </location>
</feature>
<evidence type="ECO:0000256" key="5">
    <source>
        <dbReference type="ARBA" id="ARBA00022824"/>
    </source>
</evidence>
<comment type="subcellular location">
    <subcellularLocation>
        <location evidence="1">Endoplasmic reticulum membrane</location>
        <topology evidence="1">Multi-pass membrane protein</topology>
    </subcellularLocation>
</comment>
<evidence type="ECO:0000256" key="2">
    <source>
        <dbReference type="ARBA" id="ARBA00004687"/>
    </source>
</evidence>
<feature type="transmembrane region" description="Helical" evidence="9">
    <location>
        <begin position="264"/>
        <end position="286"/>
    </location>
</feature>
<dbReference type="UniPathway" id="UPA00196"/>
<keyword evidence="6 9" id="KW-1133">Transmembrane helix</keyword>
<keyword evidence="5" id="KW-0256">Endoplasmic reticulum</keyword>
<dbReference type="GO" id="GO:0006506">
    <property type="term" value="P:GPI anchor biosynthetic process"/>
    <property type="evidence" value="ECO:0007669"/>
    <property type="project" value="UniProtKB-UniPathway"/>
</dbReference>
<evidence type="ECO:0000313" key="11">
    <source>
        <dbReference type="Proteomes" id="UP000620104"/>
    </source>
</evidence>
<comment type="pathway">
    <text evidence="2">Glycolipid biosynthesis; glycosylphosphatidylinositol-anchor biosynthesis.</text>
</comment>
<gene>
    <name evidence="10" type="ORF">NliqN6_0258</name>
</gene>
<sequence>MPAQEPAFARRWRTKFNAALNRSASARTTSTTSFAFPLAQYLSLHLVLSAFLLFSFIALPRSQPWLDGALGRTTRSTGQRVSADRPEWEWMTSVTVDPVVTMGWTCAGLAVSLGWWSMHLRRWWIATRITENPEAKGQIEKEDTLTVARNAALATVVATLLVTPILVLFGAPTTSHYAQTLFLALHLALLVVLPPAYALGIPSLYESGSFERFRLTRLFCELAPKTHLERATVYPVIGTIVASWLLVIPLALDWDRPWQSFPLPPAFGAILGFILGGIACVARGVFDEAVEASRDVVRLAEEERERAASEEKGRRKKRKGGKAA</sequence>
<dbReference type="Proteomes" id="UP000620104">
    <property type="component" value="Unassembled WGS sequence"/>
</dbReference>
<feature type="transmembrane region" description="Helical" evidence="9">
    <location>
        <begin position="41"/>
        <end position="59"/>
    </location>
</feature>
<name>A0A8H3TNA1_9TREE</name>
<evidence type="ECO:0000256" key="6">
    <source>
        <dbReference type="ARBA" id="ARBA00022989"/>
    </source>
</evidence>
<comment type="caution">
    <text evidence="10">The sequence shown here is derived from an EMBL/GenBank/DDBJ whole genome shotgun (WGS) entry which is preliminary data.</text>
</comment>
<evidence type="ECO:0000313" key="10">
    <source>
        <dbReference type="EMBL" id="GHJ83856.1"/>
    </source>
</evidence>
<reference evidence="10" key="1">
    <citation type="submission" date="2020-07" db="EMBL/GenBank/DDBJ databases">
        <title>Draft Genome Sequence of a Deep-Sea Yeast, Naganishia (Cryptococcus) liquefaciens strain N6.</title>
        <authorList>
            <person name="Han Y.W."/>
            <person name="Kajitani R."/>
            <person name="Morimoto H."/>
            <person name="Parhat M."/>
            <person name="Tsubouchi H."/>
            <person name="Bakenova O."/>
            <person name="Ogata M."/>
            <person name="Argunhan B."/>
            <person name="Aoki R."/>
            <person name="Kajiwara S."/>
            <person name="Itoh T."/>
            <person name="Iwasaki H."/>
        </authorList>
    </citation>
    <scope>NUCLEOTIDE SEQUENCE</scope>
    <source>
        <strain evidence="10">N6</strain>
    </source>
</reference>
<evidence type="ECO:0000256" key="4">
    <source>
        <dbReference type="ARBA" id="ARBA00022692"/>
    </source>
</evidence>
<feature type="region of interest" description="Disordered" evidence="8">
    <location>
        <begin position="302"/>
        <end position="324"/>
    </location>
</feature>
<keyword evidence="11" id="KW-1185">Reference proteome</keyword>
<proteinExistence type="predicted"/>
<organism evidence="10 11">
    <name type="scientific">Naganishia liquefaciens</name>
    <dbReference type="NCBI Taxonomy" id="104408"/>
    <lineage>
        <taxon>Eukaryota</taxon>
        <taxon>Fungi</taxon>
        <taxon>Dikarya</taxon>
        <taxon>Basidiomycota</taxon>
        <taxon>Agaricomycotina</taxon>
        <taxon>Tremellomycetes</taxon>
        <taxon>Filobasidiales</taxon>
        <taxon>Filobasidiaceae</taxon>
        <taxon>Naganishia</taxon>
    </lineage>
</organism>
<keyword evidence="4 9" id="KW-0812">Transmembrane</keyword>
<evidence type="ECO:0000256" key="3">
    <source>
        <dbReference type="ARBA" id="ARBA00022502"/>
    </source>
</evidence>
<dbReference type="AlphaFoldDB" id="A0A8H3TNA1"/>
<feature type="transmembrane region" description="Helical" evidence="9">
    <location>
        <begin position="183"/>
        <end position="205"/>
    </location>
</feature>
<feature type="transmembrane region" description="Helical" evidence="9">
    <location>
        <begin position="151"/>
        <end position="171"/>
    </location>
</feature>
<feature type="transmembrane region" description="Helical" evidence="9">
    <location>
        <begin position="233"/>
        <end position="252"/>
    </location>
</feature>
<dbReference type="Pfam" id="PF06699">
    <property type="entry name" value="PIG-F"/>
    <property type="match status" value="1"/>
</dbReference>